<evidence type="ECO:0000313" key="2">
    <source>
        <dbReference type="Proteomes" id="UP000494301"/>
    </source>
</evidence>
<dbReference type="PANTHER" id="PTHR33609:SF1">
    <property type="entry name" value="TRANSPOSASE"/>
    <property type="match status" value="1"/>
</dbReference>
<dbReference type="GO" id="GO:0003677">
    <property type="term" value="F:DNA binding"/>
    <property type="evidence" value="ECO:0007669"/>
    <property type="project" value="InterPro"/>
</dbReference>
<dbReference type="InterPro" id="IPR009057">
    <property type="entry name" value="Homeodomain-like_sf"/>
</dbReference>
<dbReference type="Proteomes" id="UP000494301">
    <property type="component" value="Unassembled WGS sequence"/>
</dbReference>
<gene>
    <name evidence="1" type="ORF">BLA3211_07945</name>
</gene>
<dbReference type="GO" id="GO:0006313">
    <property type="term" value="P:DNA transposition"/>
    <property type="evidence" value="ECO:0007669"/>
    <property type="project" value="InterPro"/>
</dbReference>
<dbReference type="InterPro" id="IPR052546">
    <property type="entry name" value="Transposase_8_domain"/>
</dbReference>
<proteinExistence type="predicted"/>
<protein>
    <submittedName>
        <fullName evidence="1">Putative transposase</fullName>
    </submittedName>
</protein>
<reference evidence="1 2" key="1">
    <citation type="submission" date="2020-04" db="EMBL/GenBank/DDBJ databases">
        <authorList>
            <person name="Depoorter E."/>
        </authorList>
    </citation>
    <scope>NUCLEOTIDE SEQUENCE [LARGE SCALE GENOMIC DNA]</scope>
    <source>
        <strain evidence="1 2">BCC0217</strain>
    </source>
</reference>
<sequence length="61" mass="6865">MKKSKFTDEQSAYALKQAELVTRVAEVCRKIGISDATFYNWRTKYRGLSPSAQQDTSDASS</sequence>
<dbReference type="AlphaFoldDB" id="A0A6J5JRY7"/>
<dbReference type="InterPro" id="IPR002514">
    <property type="entry name" value="Transposase_8"/>
</dbReference>
<dbReference type="SUPFAM" id="SSF46689">
    <property type="entry name" value="Homeodomain-like"/>
    <property type="match status" value="1"/>
</dbReference>
<name>A0A6J5JRY7_9BURK</name>
<dbReference type="GO" id="GO:0004803">
    <property type="term" value="F:transposase activity"/>
    <property type="evidence" value="ECO:0007669"/>
    <property type="project" value="InterPro"/>
</dbReference>
<dbReference type="Pfam" id="PF01527">
    <property type="entry name" value="HTH_Tnp_1"/>
    <property type="match status" value="1"/>
</dbReference>
<dbReference type="PANTHER" id="PTHR33609">
    <property type="entry name" value="LOW CALCIUM RESPONSE LOCUS PROTEIN S"/>
    <property type="match status" value="1"/>
</dbReference>
<accession>A0A6J5JRY7</accession>
<dbReference type="EMBL" id="CABWIL020000046">
    <property type="protein sequence ID" value="CAB3974309.1"/>
    <property type="molecule type" value="Genomic_DNA"/>
</dbReference>
<evidence type="ECO:0000313" key="1">
    <source>
        <dbReference type="EMBL" id="CAB3974309.1"/>
    </source>
</evidence>
<organism evidence="1 2">
    <name type="scientific">Burkholderia aenigmatica</name>
    <dbReference type="NCBI Taxonomy" id="2015348"/>
    <lineage>
        <taxon>Bacteria</taxon>
        <taxon>Pseudomonadati</taxon>
        <taxon>Pseudomonadota</taxon>
        <taxon>Betaproteobacteria</taxon>
        <taxon>Burkholderiales</taxon>
        <taxon>Burkholderiaceae</taxon>
        <taxon>Burkholderia</taxon>
        <taxon>Burkholderia cepacia complex</taxon>
    </lineage>
</organism>